<dbReference type="Pfam" id="PF00043">
    <property type="entry name" value="GST_C"/>
    <property type="match status" value="1"/>
</dbReference>
<dbReference type="InterPro" id="IPR004045">
    <property type="entry name" value="Glutathione_S-Trfase_N"/>
</dbReference>
<dbReference type="RefSeq" id="WP_213670162.1">
    <property type="nucleotide sequence ID" value="NZ_JAHCDA010000002.1"/>
</dbReference>
<feature type="domain" description="GST N-terminal" evidence="1">
    <location>
        <begin position="1"/>
        <end position="80"/>
    </location>
</feature>
<dbReference type="Gene3D" id="3.40.30.10">
    <property type="entry name" value="Glutaredoxin"/>
    <property type="match status" value="1"/>
</dbReference>
<dbReference type="Gene3D" id="1.20.1050.10">
    <property type="match status" value="1"/>
</dbReference>
<dbReference type="InterPro" id="IPR040079">
    <property type="entry name" value="Glutathione_S-Trfase"/>
</dbReference>
<reference evidence="3 4" key="1">
    <citation type="submission" date="2021-05" db="EMBL/GenBank/DDBJ databases">
        <title>Roseococcus sp. XZZS9, whole genome shotgun sequencing project.</title>
        <authorList>
            <person name="Zhao G."/>
            <person name="Shen L."/>
        </authorList>
    </citation>
    <scope>NUCLEOTIDE SEQUENCE [LARGE SCALE GENOMIC DNA]</scope>
    <source>
        <strain evidence="3 4">XZZS9</strain>
    </source>
</reference>
<dbReference type="SUPFAM" id="SSF52833">
    <property type="entry name" value="Thioredoxin-like"/>
    <property type="match status" value="1"/>
</dbReference>
<dbReference type="PROSITE" id="PS50404">
    <property type="entry name" value="GST_NTER"/>
    <property type="match status" value="1"/>
</dbReference>
<evidence type="ECO:0000313" key="3">
    <source>
        <dbReference type="EMBL" id="MBS7811489.1"/>
    </source>
</evidence>
<dbReference type="InterPro" id="IPR010987">
    <property type="entry name" value="Glutathione-S-Trfase_C-like"/>
</dbReference>
<dbReference type="Pfam" id="PF13409">
    <property type="entry name" value="GST_N_2"/>
    <property type="match status" value="1"/>
</dbReference>
<dbReference type="Proteomes" id="UP000766336">
    <property type="component" value="Unassembled WGS sequence"/>
</dbReference>
<dbReference type="PROSITE" id="PS50405">
    <property type="entry name" value="GST_CTER"/>
    <property type="match status" value="1"/>
</dbReference>
<organism evidence="3 4">
    <name type="scientific">Roseococcus pinisoli</name>
    <dbReference type="NCBI Taxonomy" id="2835040"/>
    <lineage>
        <taxon>Bacteria</taxon>
        <taxon>Pseudomonadati</taxon>
        <taxon>Pseudomonadota</taxon>
        <taxon>Alphaproteobacteria</taxon>
        <taxon>Acetobacterales</taxon>
        <taxon>Roseomonadaceae</taxon>
        <taxon>Roseococcus</taxon>
    </lineage>
</organism>
<dbReference type="SFLD" id="SFLDG00358">
    <property type="entry name" value="Main_(cytGST)"/>
    <property type="match status" value="1"/>
</dbReference>
<comment type="caution">
    <text evidence="3">The sequence shown here is derived from an EMBL/GenBank/DDBJ whole genome shotgun (WGS) entry which is preliminary data.</text>
</comment>
<evidence type="ECO:0000259" key="2">
    <source>
        <dbReference type="PROSITE" id="PS50405"/>
    </source>
</evidence>
<accession>A0ABS5QCT2</accession>
<evidence type="ECO:0000313" key="4">
    <source>
        <dbReference type="Proteomes" id="UP000766336"/>
    </source>
</evidence>
<dbReference type="PANTHER" id="PTHR44051:SF8">
    <property type="entry name" value="GLUTATHIONE S-TRANSFERASE GSTA"/>
    <property type="match status" value="1"/>
</dbReference>
<dbReference type="PANTHER" id="PTHR44051">
    <property type="entry name" value="GLUTATHIONE S-TRANSFERASE-RELATED"/>
    <property type="match status" value="1"/>
</dbReference>
<dbReference type="InterPro" id="IPR004046">
    <property type="entry name" value="GST_C"/>
</dbReference>
<evidence type="ECO:0000259" key="1">
    <source>
        <dbReference type="PROSITE" id="PS50404"/>
    </source>
</evidence>
<protein>
    <submittedName>
        <fullName evidence="3">Glutathione S-transferase family protein</fullName>
    </submittedName>
</protein>
<name>A0ABS5QCT2_9PROT</name>
<gene>
    <name evidence="3" type="ORF">KHU32_11115</name>
</gene>
<dbReference type="SFLD" id="SFLDS00019">
    <property type="entry name" value="Glutathione_Transferase_(cytos"/>
    <property type="match status" value="1"/>
</dbReference>
<dbReference type="SUPFAM" id="SSF47616">
    <property type="entry name" value="GST C-terminal domain-like"/>
    <property type="match status" value="1"/>
</dbReference>
<dbReference type="SFLD" id="SFLDG01150">
    <property type="entry name" value="Main.1:_Beta-like"/>
    <property type="match status" value="1"/>
</dbReference>
<dbReference type="EMBL" id="JAHCDA010000002">
    <property type="protein sequence ID" value="MBS7811489.1"/>
    <property type="molecule type" value="Genomic_DNA"/>
</dbReference>
<dbReference type="CDD" id="cd03057">
    <property type="entry name" value="GST_N_Beta"/>
    <property type="match status" value="1"/>
</dbReference>
<keyword evidence="4" id="KW-1185">Reference proteome</keyword>
<dbReference type="InterPro" id="IPR036249">
    <property type="entry name" value="Thioredoxin-like_sf"/>
</dbReference>
<proteinExistence type="predicted"/>
<sequence>MKLFYTPGACSLGIHVLLEESGAAYTPELLNIREGAQFKPEFVAINSKSKVPTLQKDDGAVITEFPAIAFWIAASYPQAKLMPATVDGQARALEATDYAVATIHMQGFSRMFRPVNFAPSEGDHEAVKDRGKELFTKGLAWLDKALEGKDYVAGDFSFGDAAPFYVTFWAKERLKLDLPPNVAAFYARMLARPAVKKVMAAEGLVAA</sequence>
<dbReference type="InterPro" id="IPR036282">
    <property type="entry name" value="Glutathione-S-Trfase_C_sf"/>
</dbReference>
<feature type="domain" description="GST C-terminal" evidence="2">
    <location>
        <begin position="85"/>
        <end position="207"/>
    </location>
</feature>